<sequence>MDDQMPSRRSQLRHRDRTAGRPHRRQLSVKRQVVWGRCLSSTRTHRPMVWKRDRSFRALARTLDSRTRNAKRDNESCFFGRSADLRGRTGQRRLRSDDGSGRGEWRRFLNDTEILSFLISYTIWMDLDLSPLAQCRCESKTTNAHTSITIYYFLAALFKAPEARLKPTPYCITVTDRILSPEMAPIRYDKARASVTEITDGSSYECSSYNMFVTLHTVIYRITVRCDRYRIDGRPSTNQSLQEEFNASPALAYVGFGRKPVMGGPARSFFFSCSTRAVVVE</sequence>
<accession>A0A4C1V8M9</accession>
<dbReference type="Proteomes" id="UP000299102">
    <property type="component" value="Unassembled WGS sequence"/>
</dbReference>
<organism evidence="2 3">
    <name type="scientific">Eumeta variegata</name>
    <name type="common">Bagworm moth</name>
    <name type="synonym">Eumeta japonica</name>
    <dbReference type="NCBI Taxonomy" id="151549"/>
    <lineage>
        <taxon>Eukaryota</taxon>
        <taxon>Metazoa</taxon>
        <taxon>Ecdysozoa</taxon>
        <taxon>Arthropoda</taxon>
        <taxon>Hexapoda</taxon>
        <taxon>Insecta</taxon>
        <taxon>Pterygota</taxon>
        <taxon>Neoptera</taxon>
        <taxon>Endopterygota</taxon>
        <taxon>Lepidoptera</taxon>
        <taxon>Glossata</taxon>
        <taxon>Ditrysia</taxon>
        <taxon>Tineoidea</taxon>
        <taxon>Psychidae</taxon>
        <taxon>Oiketicinae</taxon>
        <taxon>Eumeta</taxon>
    </lineage>
</organism>
<evidence type="ECO:0000313" key="3">
    <source>
        <dbReference type="Proteomes" id="UP000299102"/>
    </source>
</evidence>
<feature type="region of interest" description="Disordered" evidence="1">
    <location>
        <begin position="1"/>
        <end position="28"/>
    </location>
</feature>
<evidence type="ECO:0000256" key="1">
    <source>
        <dbReference type="SAM" id="MobiDB-lite"/>
    </source>
</evidence>
<dbReference type="AlphaFoldDB" id="A0A4C1V8M9"/>
<evidence type="ECO:0000313" key="2">
    <source>
        <dbReference type="EMBL" id="GBP34866.1"/>
    </source>
</evidence>
<reference evidence="2 3" key="1">
    <citation type="journal article" date="2019" name="Commun. Biol.">
        <title>The bagworm genome reveals a unique fibroin gene that provides high tensile strength.</title>
        <authorList>
            <person name="Kono N."/>
            <person name="Nakamura H."/>
            <person name="Ohtoshi R."/>
            <person name="Tomita M."/>
            <person name="Numata K."/>
            <person name="Arakawa K."/>
        </authorList>
    </citation>
    <scope>NUCLEOTIDE SEQUENCE [LARGE SCALE GENOMIC DNA]</scope>
</reference>
<name>A0A4C1V8M9_EUMVA</name>
<dbReference type="EMBL" id="BGZK01000295">
    <property type="protein sequence ID" value="GBP34866.1"/>
    <property type="molecule type" value="Genomic_DNA"/>
</dbReference>
<protein>
    <submittedName>
        <fullName evidence="2">Uncharacterized protein</fullName>
    </submittedName>
</protein>
<keyword evidence="3" id="KW-1185">Reference proteome</keyword>
<gene>
    <name evidence="2" type="ORF">EVAR_95971_1</name>
</gene>
<feature type="compositionally biased region" description="Basic residues" evidence="1">
    <location>
        <begin position="10"/>
        <end position="28"/>
    </location>
</feature>
<proteinExistence type="predicted"/>
<comment type="caution">
    <text evidence="2">The sequence shown here is derived from an EMBL/GenBank/DDBJ whole genome shotgun (WGS) entry which is preliminary data.</text>
</comment>